<dbReference type="Gene3D" id="2.60.450.10">
    <property type="entry name" value="Lipopolysaccharide (LPS) transport protein A like domain"/>
    <property type="match status" value="1"/>
</dbReference>
<dbReference type="STRING" id="1121485.GCA_000426485_01488"/>
<dbReference type="AlphaFoldDB" id="A0A4Y8KZR5"/>
<accession>A0A4Y8KZR5</accession>
<dbReference type="InterPro" id="IPR005653">
    <property type="entry name" value="OstA-like_N"/>
</dbReference>
<dbReference type="OrthoDB" id="9805931at2"/>
<evidence type="ECO:0000259" key="2">
    <source>
        <dbReference type="Pfam" id="PF13100"/>
    </source>
</evidence>
<keyword evidence="4" id="KW-1185">Reference proteome</keyword>
<protein>
    <recommendedName>
        <fullName evidence="2">Organic solvent tolerance-like N-terminal domain-containing protein</fullName>
    </recommendedName>
</protein>
<evidence type="ECO:0000313" key="3">
    <source>
        <dbReference type="EMBL" id="TFD95465.1"/>
    </source>
</evidence>
<organism evidence="3 4">
    <name type="scientific">Dysgonomonas capnocytophagoides</name>
    <dbReference type="NCBI Taxonomy" id="45254"/>
    <lineage>
        <taxon>Bacteria</taxon>
        <taxon>Pseudomonadati</taxon>
        <taxon>Bacteroidota</taxon>
        <taxon>Bacteroidia</taxon>
        <taxon>Bacteroidales</taxon>
        <taxon>Dysgonomonadaceae</taxon>
        <taxon>Dysgonomonas</taxon>
    </lineage>
</organism>
<dbReference type="Proteomes" id="UP000297861">
    <property type="component" value="Unassembled WGS sequence"/>
</dbReference>
<feature type="region of interest" description="Disordered" evidence="1">
    <location>
        <begin position="493"/>
        <end position="518"/>
    </location>
</feature>
<dbReference type="EMBL" id="SOML01000008">
    <property type="protein sequence ID" value="TFD95465.1"/>
    <property type="molecule type" value="Genomic_DNA"/>
</dbReference>
<reference evidence="3 4" key="1">
    <citation type="submission" date="2019-03" db="EMBL/GenBank/DDBJ databases">
        <title>San Antonio Military Medical Center submission to MRSN (WRAIR), pending publication.</title>
        <authorList>
            <person name="Blyth D.M."/>
            <person name="Mccarthy S.L."/>
            <person name="Schall S.E."/>
            <person name="Stam J.A."/>
            <person name="Ong A.C."/>
            <person name="Mcgann P.T."/>
        </authorList>
    </citation>
    <scope>NUCLEOTIDE SEQUENCE [LARGE SCALE GENOMIC DNA]</scope>
    <source>
        <strain evidence="3 4">MRSN571793</strain>
    </source>
</reference>
<comment type="caution">
    <text evidence="3">The sequence shown here is derived from an EMBL/GenBank/DDBJ whole genome shotgun (WGS) entry which is preliminary data.</text>
</comment>
<dbReference type="Pfam" id="PF13100">
    <property type="entry name" value="OstA_2"/>
    <property type="match status" value="1"/>
</dbReference>
<gene>
    <name evidence="3" type="ORF">E2605_13320</name>
</gene>
<feature type="domain" description="Organic solvent tolerance-like N-terminal" evidence="2">
    <location>
        <begin position="23"/>
        <end position="170"/>
    </location>
</feature>
<proteinExistence type="predicted"/>
<name>A0A4Y8KZR5_9BACT</name>
<sequence>MTTQAPKAHPAKGGKKVIEIRKALFLDRRIGFEPQILKDSVILYHDGIVMYCDSAYLDEAANRFEAFGTVQVVQGDTLFLYGSYLEYEGDIKLLKVRKNVRLVNKDVTLFTDSLDYDRVGNIGYYFDGGMLVDSLNELTSYWGQYEPAKHIALFRDSARLTNPKFVMYTDTLLYDTQSKISTIVGPTRIESDSATIYSTKGWYNTSTEQSLLLDQSRIINKEGDRTLTGDSIYYHKKEGYGEVFGNMHLQDTTKKVILTGHYGLYNERTNYAMATDSALAIEYSQADSLFLHADTLELITDSIYREMKAHKGARFYRSDLQGVCDSLQFNTKDSTLYMYQNPILWNENHQILGDTIQVFFNDSTIDWTHIWPNAFAIEDKDSIHYNQVKGRDLKAYFENKSIKHILVSGNAESIFYPEEKDKSMMGMNQTESSFLSMDFEDKKIQKIKLWPKATGKMTPLADLKPELGKLTDFQWYDYIRPLNRDDVFRKVQRKAGWDSSKRRSNRTTTTTTPPPVSQ</sequence>
<evidence type="ECO:0000256" key="1">
    <source>
        <dbReference type="SAM" id="MobiDB-lite"/>
    </source>
</evidence>
<evidence type="ECO:0000313" key="4">
    <source>
        <dbReference type="Proteomes" id="UP000297861"/>
    </source>
</evidence>